<proteinExistence type="inferred from homology"/>
<evidence type="ECO:0000259" key="5">
    <source>
        <dbReference type="PROSITE" id="PS51733"/>
    </source>
</evidence>
<reference evidence="6 7" key="1">
    <citation type="submission" date="2022-04" db="EMBL/GenBank/DDBJ databases">
        <title>Halobacillus sp. isolated from saltern.</title>
        <authorList>
            <person name="Won M."/>
            <person name="Lee C.-M."/>
            <person name="Woen H.-Y."/>
            <person name="Kwon S.-W."/>
        </authorList>
    </citation>
    <scope>NUCLEOTIDE SEQUENCE [LARGE SCALE GENOMIC DNA]</scope>
    <source>
        <strain evidence="6 7">SSTM10-2</strain>
    </source>
</reference>
<dbReference type="Proteomes" id="UP000831880">
    <property type="component" value="Chromosome"/>
</dbReference>
<dbReference type="GO" id="GO:0004077">
    <property type="term" value="F:biotin--[biotin carboxyl-carrier protein] ligase activity"/>
    <property type="evidence" value="ECO:0007669"/>
    <property type="project" value="UniProtKB-EC"/>
</dbReference>
<feature type="domain" description="BPL/LPL catalytic" evidence="5">
    <location>
        <begin position="81"/>
        <end position="260"/>
    </location>
</feature>
<name>A0ABY4H061_9BACI</name>
<sequence length="333" mass="38154">MESTRKQLIELLDSQQGYISGQDLSKRLNISRTAVWKHMKELEKDGYEIEAVQRKGYRIVSSPNKVSENTLQWGLNTDWLGHNLQHFKEVTSTQEVVHQLAKQGKPHGTVVIADKQVQGKGRMSRNWDSPKGKGIWMSILLRPELLPYQAPQLTLLAATVLAEVIAEQSSIMPQIKWPNDLLINHKKVSGILTEMQAEQDQIQYVVLGIGINVNQTESDIPEELQHKASSLQVESQQHWSIQDTIQRILQQFERTYDQFMTDGFKAVKLKWEQFGYRIGEEVTISTMKKSWQARLVGIEPDGALLARDEKGKEEKLYSAEIHWGEDGYHAKQK</sequence>
<dbReference type="Gene3D" id="1.10.10.10">
    <property type="entry name" value="Winged helix-like DNA-binding domain superfamily/Winged helix DNA-binding domain"/>
    <property type="match status" value="1"/>
</dbReference>
<dbReference type="InterPro" id="IPR011991">
    <property type="entry name" value="ArsR-like_HTH"/>
</dbReference>
<keyword evidence="4" id="KW-0067">ATP-binding</keyword>
<dbReference type="Pfam" id="PF03099">
    <property type="entry name" value="BPL_LplA_LipB"/>
    <property type="match status" value="1"/>
</dbReference>
<dbReference type="Gene3D" id="3.30.930.10">
    <property type="entry name" value="Bira Bifunctional Protein, Domain 2"/>
    <property type="match status" value="1"/>
</dbReference>
<dbReference type="InterPro" id="IPR013196">
    <property type="entry name" value="HTH_11"/>
</dbReference>
<gene>
    <name evidence="4" type="primary">birA</name>
    <name evidence="6" type="ORF">MUO14_00685</name>
</gene>
<dbReference type="InterPro" id="IPR036388">
    <property type="entry name" value="WH-like_DNA-bd_sf"/>
</dbReference>
<comment type="function">
    <text evidence="4">Acts both as a biotin--[acetyl-CoA-carboxylase] ligase and a repressor.</text>
</comment>
<keyword evidence="4" id="KW-0678">Repressor</keyword>
<dbReference type="Gene3D" id="2.30.30.100">
    <property type="match status" value="1"/>
</dbReference>
<accession>A0ABY4H061</accession>
<dbReference type="PANTHER" id="PTHR12835:SF5">
    <property type="entry name" value="BIOTIN--PROTEIN LIGASE"/>
    <property type="match status" value="1"/>
</dbReference>
<protein>
    <recommendedName>
        <fullName evidence="4">Bifunctional ligase/repressor BirA</fullName>
    </recommendedName>
    <alternativeName>
        <fullName evidence="4">Biotin--[acetyl-CoA-carboxylase] ligase</fullName>
        <ecNumber evidence="4">6.3.4.15</ecNumber>
    </alternativeName>
    <alternativeName>
        <fullName evidence="4">Biotin--protein ligase</fullName>
    </alternativeName>
    <alternativeName>
        <fullName evidence="4">Biotin-[acetyl-CoA carboxylase] synthetase</fullName>
    </alternativeName>
</protein>
<dbReference type="SUPFAM" id="SSF46785">
    <property type="entry name" value="Winged helix' DNA-binding domain"/>
    <property type="match status" value="1"/>
</dbReference>
<dbReference type="PROSITE" id="PS51733">
    <property type="entry name" value="BPL_LPL_CATALYTIC"/>
    <property type="match status" value="1"/>
</dbReference>
<comment type="caution">
    <text evidence="4">Lacks conserved residue(s) required for the propagation of feature annotation.</text>
</comment>
<keyword evidence="4" id="KW-0805">Transcription regulation</keyword>
<dbReference type="InterPro" id="IPR003142">
    <property type="entry name" value="BPL_C"/>
</dbReference>
<dbReference type="InterPro" id="IPR030855">
    <property type="entry name" value="Bifunct_BirA"/>
</dbReference>
<evidence type="ECO:0000256" key="4">
    <source>
        <dbReference type="HAMAP-Rule" id="MF_00978"/>
    </source>
</evidence>
<dbReference type="RefSeq" id="WP_244753172.1">
    <property type="nucleotide sequence ID" value="NZ_CP095074.1"/>
</dbReference>
<dbReference type="InterPro" id="IPR045864">
    <property type="entry name" value="aa-tRNA-synth_II/BPL/LPL"/>
</dbReference>
<keyword evidence="4" id="KW-0804">Transcription</keyword>
<evidence type="ECO:0000256" key="2">
    <source>
        <dbReference type="ARBA" id="ARBA00023125"/>
    </source>
</evidence>
<organism evidence="6 7">
    <name type="scientific">Halobacillus shinanisalinarum</name>
    <dbReference type="NCBI Taxonomy" id="2932258"/>
    <lineage>
        <taxon>Bacteria</taxon>
        <taxon>Bacillati</taxon>
        <taxon>Bacillota</taxon>
        <taxon>Bacilli</taxon>
        <taxon>Bacillales</taxon>
        <taxon>Bacillaceae</taxon>
        <taxon>Halobacillus</taxon>
    </lineage>
</organism>
<keyword evidence="2 4" id="KW-0238">DNA-binding</keyword>
<dbReference type="NCBIfam" id="TIGR00121">
    <property type="entry name" value="birA_ligase"/>
    <property type="match status" value="1"/>
</dbReference>
<dbReference type="PANTHER" id="PTHR12835">
    <property type="entry name" value="BIOTIN PROTEIN LIGASE"/>
    <property type="match status" value="1"/>
</dbReference>
<dbReference type="Pfam" id="PF08279">
    <property type="entry name" value="HTH_11"/>
    <property type="match status" value="1"/>
</dbReference>
<evidence type="ECO:0000256" key="3">
    <source>
        <dbReference type="ARBA" id="ARBA00023267"/>
    </source>
</evidence>
<dbReference type="CDD" id="cd16442">
    <property type="entry name" value="BPL"/>
    <property type="match status" value="1"/>
</dbReference>
<feature type="DNA-binding region" description="H-T-H motif" evidence="4">
    <location>
        <begin position="21"/>
        <end position="40"/>
    </location>
</feature>
<evidence type="ECO:0000313" key="6">
    <source>
        <dbReference type="EMBL" id="UOQ93558.1"/>
    </source>
</evidence>
<dbReference type="InterPro" id="IPR036390">
    <property type="entry name" value="WH_DNA-bd_sf"/>
</dbReference>
<keyword evidence="7" id="KW-1185">Reference proteome</keyword>
<dbReference type="EC" id="6.3.4.15" evidence="4"/>
<feature type="binding site" evidence="4">
    <location>
        <position position="116"/>
    </location>
    <ligand>
        <name>biotin</name>
        <dbReference type="ChEBI" id="CHEBI:57586"/>
    </ligand>
</feature>
<keyword evidence="1 4" id="KW-0436">Ligase</keyword>
<dbReference type="HAMAP" id="MF_00978">
    <property type="entry name" value="Bifunct_BirA"/>
    <property type="match status" value="1"/>
</dbReference>
<comment type="catalytic activity">
    <reaction evidence="4">
        <text>biotin + L-lysyl-[protein] + ATP = N(6)-biotinyl-L-lysyl-[protein] + AMP + diphosphate + H(+)</text>
        <dbReference type="Rhea" id="RHEA:11756"/>
        <dbReference type="Rhea" id="RHEA-COMP:9752"/>
        <dbReference type="Rhea" id="RHEA-COMP:10505"/>
        <dbReference type="ChEBI" id="CHEBI:15378"/>
        <dbReference type="ChEBI" id="CHEBI:29969"/>
        <dbReference type="ChEBI" id="CHEBI:30616"/>
        <dbReference type="ChEBI" id="CHEBI:33019"/>
        <dbReference type="ChEBI" id="CHEBI:57586"/>
        <dbReference type="ChEBI" id="CHEBI:83144"/>
        <dbReference type="ChEBI" id="CHEBI:456215"/>
        <dbReference type="EC" id="6.3.4.15"/>
    </reaction>
</comment>
<dbReference type="InterPro" id="IPR004143">
    <property type="entry name" value="BPL_LPL_catalytic"/>
</dbReference>
<dbReference type="CDD" id="cd00090">
    <property type="entry name" value="HTH_ARSR"/>
    <property type="match status" value="1"/>
</dbReference>
<keyword evidence="4" id="KW-0547">Nucleotide-binding</keyword>
<keyword evidence="3 4" id="KW-0092">Biotin</keyword>
<dbReference type="InterPro" id="IPR004408">
    <property type="entry name" value="Biotin_CoA_COase_ligase"/>
</dbReference>
<feature type="binding site" evidence="4">
    <location>
        <position position="187"/>
    </location>
    <ligand>
        <name>biotin</name>
        <dbReference type="ChEBI" id="CHEBI:57586"/>
    </ligand>
</feature>
<evidence type="ECO:0000313" key="7">
    <source>
        <dbReference type="Proteomes" id="UP000831880"/>
    </source>
</evidence>
<evidence type="ECO:0000256" key="1">
    <source>
        <dbReference type="ARBA" id="ARBA00022598"/>
    </source>
</evidence>
<dbReference type="Pfam" id="PF02237">
    <property type="entry name" value="BPL_C"/>
    <property type="match status" value="1"/>
</dbReference>
<dbReference type="EMBL" id="CP095074">
    <property type="protein sequence ID" value="UOQ93558.1"/>
    <property type="molecule type" value="Genomic_DNA"/>
</dbReference>
<comment type="similarity">
    <text evidence="4">Belongs to the biotin--protein ligase family.</text>
</comment>
<dbReference type="SUPFAM" id="SSF55681">
    <property type="entry name" value="Class II aaRS and biotin synthetases"/>
    <property type="match status" value="1"/>
</dbReference>